<dbReference type="AlphaFoldDB" id="A0A2W2DJG5"/>
<feature type="non-terminal residue" evidence="1">
    <location>
        <position position="1"/>
    </location>
</feature>
<protein>
    <submittedName>
        <fullName evidence="1">Glycosyl transferase</fullName>
    </submittedName>
</protein>
<gene>
    <name evidence="1" type="ORF">C1I95_26740</name>
</gene>
<reference evidence="1 2" key="1">
    <citation type="submission" date="2018-01" db="EMBL/GenBank/DDBJ databases">
        <title>Draft genome sequence of Jishengella sp. NA12.</title>
        <authorList>
            <person name="Sahin N."/>
            <person name="Ay H."/>
            <person name="Saygin H."/>
        </authorList>
    </citation>
    <scope>NUCLEOTIDE SEQUENCE [LARGE SCALE GENOMIC DNA]</scope>
    <source>
        <strain evidence="1 2">NA12</strain>
    </source>
</reference>
<comment type="caution">
    <text evidence="1">The sequence shown here is derived from an EMBL/GenBank/DDBJ whole genome shotgun (WGS) entry which is preliminary data.</text>
</comment>
<proteinExistence type="predicted"/>
<dbReference type="EMBL" id="POTY01000222">
    <property type="protein sequence ID" value="PZG12042.1"/>
    <property type="molecule type" value="Genomic_DNA"/>
</dbReference>
<keyword evidence="2" id="KW-1185">Reference proteome</keyword>
<dbReference type="Proteomes" id="UP000248924">
    <property type="component" value="Unassembled WGS sequence"/>
</dbReference>
<organism evidence="1 2">
    <name type="scientific">Micromonospora craterilacus</name>
    <dbReference type="NCBI Taxonomy" id="1655439"/>
    <lineage>
        <taxon>Bacteria</taxon>
        <taxon>Bacillati</taxon>
        <taxon>Actinomycetota</taxon>
        <taxon>Actinomycetes</taxon>
        <taxon>Micromonosporales</taxon>
        <taxon>Micromonosporaceae</taxon>
        <taxon>Micromonospora</taxon>
    </lineage>
</organism>
<sequence>GSGWDGSGSHPTVTAIGLDEVLAAVDEVERAVRADRAVAA</sequence>
<name>A0A2W2DJG5_9ACTN</name>
<evidence type="ECO:0000313" key="2">
    <source>
        <dbReference type="Proteomes" id="UP000248924"/>
    </source>
</evidence>
<evidence type="ECO:0000313" key="1">
    <source>
        <dbReference type="EMBL" id="PZG12042.1"/>
    </source>
</evidence>
<accession>A0A2W2DJG5</accession>
<keyword evidence="1" id="KW-0808">Transferase</keyword>
<dbReference type="GO" id="GO:0016740">
    <property type="term" value="F:transferase activity"/>
    <property type="evidence" value="ECO:0007669"/>
    <property type="project" value="UniProtKB-KW"/>
</dbReference>